<proteinExistence type="predicted"/>
<evidence type="ECO:0000313" key="2">
    <source>
        <dbReference type="EMBL" id="OII75475.1"/>
    </source>
</evidence>
<feature type="region of interest" description="Disordered" evidence="1">
    <location>
        <begin position="66"/>
        <end position="94"/>
    </location>
</feature>
<dbReference type="OrthoDB" id="343713at2759"/>
<comment type="caution">
    <text evidence="2">The sequence shown here is derived from an EMBL/GenBank/DDBJ whole genome shotgun (WGS) entry which is preliminary data.</text>
</comment>
<dbReference type="RefSeq" id="XP_028876482.1">
    <property type="nucleotide sequence ID" value="XM_029019008.1"/>
</dbReference>
<evidence type="ECO:0000313" key="3">
    <source>
        <dbReference type="Proteomes" id="UP000186176"/>
    </source>
</evidence>
<accession>A0A1J4MPV7</accession>
<sequence>MISSLENGPTEEDLELLLGGCNKEEQLLFVDLREEPDDFEETNYQENFNNLNSGDYIERNDNKKNQYEAGKLRKHRAKPKKTRPKRKRNQFKDNSDRISIDSDEFVVPDDEIIPPDWEYNYEKPIVCQNVTFYNKVDNILTSKFENVGNFNNNGKECNCSEDLDEDLDEDLINNLVINRSGLKTKKYQIKMSGIDIDKDYIDDKDNTALIVESHMVKDNLDDEEQVIYVDKKLDSFLKQTDQSKVINKIKSDDSELIIDKSDDLIMNTETLNFGILNIYFKIMSIFEGFEKYNKSQDYIENSLNLEENDISTLLIIFKSIDIEFSNFSNNKNSCNSNNNSSSSSGNFDLIQIYLDLFYKNILNLFSKVQNFNSAFLKELHFEMIGFLESKYEEVINLDSSKLDNKAIFLFLRVIGLTLFFEHLLIRSIKIEKSSESKVQNMNEIVPVFFGNENILNKNNVSKILRQILKKMLDHLLDLALKDNLKDKMNDFQCILILTLFFNFKLSGDLIFTIISEKYHKESNLNSEIFLFYYYAMIVYSNITDLKFDISKLFAKFIFEFKNKSSSKKDCLSHYYLLNEYLKTVSVYQINNINCGNKFESLLYWLSDSNFLYNVNKKNEMNIFLSIINDKESNLEIFYSNIHLSYSKLKEIYHKISCLEGKFKRILFLDFGQNDDSTFTEITGGIILQDDIKKIDIFELTEEIYFYLFNLLINFMKNSKELNLLLKFIHIHFDFEKASNICKNDITMHYLVYNSLFTALLANSKKFEFEIPILDLYEIYLDENDKINNYLLTEMVLNCNNTEDNHFIKKIQLNKNYKLLIQTLLGSSKFGPHFEINFHIDIIYNIITLIESLDEKNSKFDYLRDINKLKLNDLLGFNSNKIIPKNNFNKYSLNSNELFLHSLLISKFNSNALFTHTINTGTKLSLTLKKNNTCKIHVDNNNNSNNKLHNIENELIKVMIYFKIIIEEILDIYFDSIYKISDDKLNQKNIDFIDEIFNLINNLSIFLVWNLFELNDSTVCNFLRYFFGLISDKLLYYTKYFKNNKNNGGQICELFIFHTFRNLGEFILKFFDKFNQNITLKCEIYSFMIVLYLLMFNIKHFSLKYHYIEYFKLEKKVFEKIQILNNNDIFDISKIKSKKKIVGKLKNNNLINYYIKKRVCNNLSSIYKLVGVISNLWKSKIKTILDYIEFYDSSDNESLNSESKTFNINGLILELYFYYYISYLDNEVLQIINKKAITNSINLYSSNNIFGLLINFILKGISENHINKNTTTMELILNWNHINNSVKGYINQLKNDLLINIWINYDFIQMIMIPSSFSCRFIYMRINFWVNILSIPLSKMLINCNEDFNNVRITLEYPLKYFKKLIILKDIDVIEENLVNFSINFIIDSVRLIHLSYFKIVLKMLISKIQNTEKYHLEHEELTKLILNLLNYMTVISQKIKIEFDSNQINSKFEIDDNIKSDILDIISLIISYLNQVSKVVHDILINKKELIHNYYSNSFDGKTFYQINYESLKKKTEWINYFIYSSNLNYSNNSESQEKYNILEYILKNSDRYSLSVEFQKLPKIFQYIKKKTSKRITYKF</sequence>
<protein>
    <submittedName>
        <fullName evidence="2">Uncharacterized protein</fullName>
    </submittedName>
</protein>
<name>A0A1J4MPV7_9CRYT</name>
<evidence type="ECO:0000256" key="1">
    <source>
        <dbReference type="SAM" id="MobiDB-lite"/>
    </source>
</evidence>
<feature type="compositionally biased region" description="Basic residues" evidence="1">
    <location>
        <begin position="72"/>
        <end position="89"/>
    </location>
</feature>
<keyword evidence="3" id="KW-1185">Reference proteome</keyword>
<organism evidence="2 3">
    <name type="scientific">Cryptosporidium ubiquitum</name>
    <dbReference type="NCBI Taxonomy" id="857276"/>
    <lineage>
        <taxon>Eukaryota</taxon>
        <taxon>Sar</taxon>
        <taxon>Alveolata</taxon>
        <taxon>Apicomplexa</taxon>
        <taxon>Conoidasida</taxon>
        <taxon>Coccidia</taxon>
        <taxon>Eucoccidiorida</taxon>
        <taxon>Eimeriorina</taxon>
        <taxon>Cryptosporidiidae</taxon>
        <taxon>Cryptosporidium</taxon>
    </lineage>
</organism>
<reference evidence="2 3" key="1">
    <citation type="submission" date="2016-10" db="EMBL/GenBank/DDBJ databases">
        <title>Reductive evolution of mitochondrial metabolism and differential evolution of invasion-related proteins in Cryptosporidium.</title>
        <authorList>
            <person name="Liu S."/>
            <person name="Roellig D.M."/>
            <person name="Guo Y."/>
            <person name="Li N."/>
            <person name="Frace M.A."/>
            <person name="Tang K."/>
            <person name="Zhang L."/>
            <person name="Feng Y."/>
            <person name="Xiao L."/>
        </authorList>
    </citation>
    <scope>NUCLEOTIDE SEQUENCE [LARGE SCALE GENOMIC DNA]</scope>
    <source>
        <strain evidence="2">39726</strain>
    </source>
</reference>
<dbReference type="EMBL" id="LRBP01000001">
    <property type="protein sequence ID" value="OII75475.1"/>
    <property type="molecule type" value="Genomic_DNA"/>
</dbReference>
<dbReference type="VEuPathDB" id="CryptoDB:cubi_01996"/>
<dbReference type="GeneID" id="39978787"/>
<gene>
    <name evidence="2" type="ORF">cubi_01996</name>
</gene>
<dbReference type="Proteomes" id="UP000186176">
    <property type="component" value="Unassembled WGS sequence"/>
</dbReference>